<reference evidence="2" key="1">
    <citation type="submission" date="2021-01" db="EMBL/GenBank/DDBJ databases">
        <title>Whole genome shotgun sequence of Planosporangium flavigriseum NBRC 105377.</title>
        <authorList>
            <person name="Komaki H."/>
            <person name="Tamura T."/>
        </authorList>
    </citation>
    <scope>NUCLEOTIDE SEQUENCE</scope>
    <source>
        <strain evidence="2">NBRC 105377</strain>
    </source>
</reference>
<dbReference type="Proteomes" id="UP000653674">
    <property type="component" value="Unassembled WGS sequence"/>
</dbReference>
<comment type="caution">
    <text evidence="2">The sequence shown here is derived from an EMBL/GenBank/DDBJ whole genome shotgun (WGS) entry which is preliminary data.</text>
</comment>
<gene>
    <name evidence="2" type="ORF">Pfl04_23440</name>
</gene>
<proteinExistence type="predicted"/>
<name>A0A8J3LNI9_9ACTN</name>
<keyword evidence="3" id="KW-1185">Reference proteome</keyword>
<evidence type="ECO:0000313" key="2">
    <source>
        <dbReference type="EMBL" id="GIG73940.1"/>
    </source>
</evidence>
<dbReference type="AlphaFoldDB" id="A0A8J3LNI9"/>
<dbReference type="EMBL" id="BONU01000013">
    <property type="protein sequence ID" value="GIG73940.1"/>
    <property type="molecule type" value="Genomic_DNA"/>
</dbReference>
<evidence type="ECO:0000256" key="1">
    <source>
        <dbReference type="SAM" id="MobiDB-lite"/>
    </source>
</evidence>
<evidence type="ECO:0000313" key="3">
    <source>
        <dbReference type="Proteomes" id="UP000653674"/>
    </source>
</evidence>
<sequence>MQRQGRIHDDRMEPTVDDDDDHSAERSRRRRLTVSLASMASEADIMEAGRLLNVHRPRTVVRRACTGCGLAWPCLDTVYAWAVTGTKPEPPPTSGGH</sequence>
<organism evidence="2 3">
    <name type="scientific">Planosporangium flavigriseum</name>
    <dbReference type="NCBI Taxonomy" id="373681"/>
    <lineage>
        <taxon>Bacteria</taxon>
        <taxon>Bacillati</taxon>
        <taxon>Actinomycetota</taxon>
        <taxon>Actinomycetes</taxon>
        <taxon>Micromonosporales</taxon>
        <taxon>Micromonosporaceae</taxon>
        <taxon>Planosporangium</taxon>
    </lineage>
</organism>
<protein>
    <submittedName>
        <fullName evidence="2">Uncharacterized protein</fullName>
    </submittedName>
</protein>
<accession>A0A8J3LNI9</accession>
<feature type="region of interest" description="Disordered" evidence="1">
    <location>
        <begin position="1"/>
        <end position="32"/>
    </location>
</feature>
<feature type="compositionally biased region" description="Basic and acidic residues" evidence="1">
    <location>
        <begin position="1"/>
        <end position="14"/>
    </location>
</feature>